<keyword evidence="4" id="KW-1185">Reference proteome</keyword>
<keyword evidence="1" id="KW-1133">Transmembrane helix</keyword>
<dbReference type="SUPFAM" id="SSF48452">
    <property type="entry name" value="TPR-like"/>
    <property type="match status" value="1"/>
</dbReference>
<dbReference type="RefSeq" id="WP_206726194.1">
    <property type="nucleotide sequence ID" value="NZ_CP071090.1"/>
</dbReference>
<sequence>MTNDGCDALPRFLDGEMDPEEQVRFREHLAGCETCSEEFRDTLQLDLLGQVTLEEGPVRSRPPEPVAVKRPWWRHRRVGLAAGGALATSLLALVLVLLLRQGRAEDLAWLLGEGGRPLEARLTYAVVDQHYRRYVPERSGAEAAAPVTALPLHELSRLEAREDLHGIATAYLMYGAPLQARAFLERMPPSTARDCDLAVIALERARGARPSDFEGLQQKQAYLEEALQLLDAVLLQEPAHPQALWNRALVLRELGLTLLAAEDFEAVAKLSEPGWSEEAWGQARRLRDDTQARGREWTDVSALMKDLLAESDARLPLDEARAHPGLVRRAFYDAVRSAPSREAVLRLLPLAQVLDALHPGGEAPVLAGYVQRVAARDFSRRGPVARRYGRLARGELPAGGEWVEELRRSGEEDILLGALVRASEAGQAVDVALLSRLALAQEDPWLSLQAELAWAQHDARDTQAWWKAEQRLRTALDTCQGPVLMNRCLALERELTRLYLELHRPAEAFQYAWRGWEHAKAEGEWRFEQEFLQELADVTRFQHAFASARAYLDESLARMPEDCEPRTRAHRTLASVEWERFRPDEARRAIDRALACERPLGLPGAMVLSDLARARPESGDGAALRRALTELRRGGVPPGREALLLFIEGQFELARSLATGQAQLWRAVELAEQWPDDADAREARAHAYGTLIAEAARAESWSEVLALQARQLRLAEVPERCMLSVSLHHERTVVVARGPSGRLLGYYDASRTGPPREGEALVPGRLVDELRACGHVDVLALPPVHGLTGLLPVDLAWSYRVGRRAPLGPPPAFGAARHLVVTDVADPSSLKLPRLPPLQPPRVPDPWRLELRGTQATPSKVLEAMADASEVELHAHGLFSSTVSDASLVVLAPDADGRYALTADRVRRVHLSRSPVVLLATCSAARTAPYVHEPFSLPVAFIEAGASVVLASTTDIPDTAGAFFEQVRELIRCKMRPSVALRDARARWLKEHPGDAAWLAHVLLFE</sequence>
<keyword evidence="1" id="KW-0812">Transmembrane</keyword>
<dbReference type="Gene3D" id="1.10.10.1320">
    <property type="entry name" value="Anti-sigma factor, zinc-finger domain"/>
    <property type="match status" value="1"/>
</dbReference>
<reference evidence="3 4" key="1">
    <citation type="submission" date="2021-02" db="EMBL/GenBank/DDBJ databases">
        <title>De Novo genome assembly of isolated myxobacteria.</title>
        <authorList>
            <person name="Stevens D.C."/>
        </authorList>
    </citation>
    <scope>NUCLEOTIDE SEQUENCE [LARGE SCALE GENOMIC DNA]</scope>
    <source>
        <strain evidence="4">SCPEA02</strain>
    </source>
</reference>
<evidence type="ECO:0000313" key="3">
    <source>
        <dbReference type="EMBL" id="QSQ24633.1"/>
    </source>
</evidence>
<dbReference type="EMBL" id="CP071090">
    <property type="protein sequence ID" value="QSQ24633.1"/>
    <property type="molecule type" value="Genomic_DNA"/>
</dbReference>
<organism evidence="3 4">
    <name type="scientific">Pyxidicoccus parkwayensis</name>
    <dbReference type="NCBI Taxonomy" id="2813578"/>
    <lineage>
        <taxon>Bacteria</taxon>
        <taxon>Pseudomonadati</taxon>
        <taxon>Myxococcota</taxon>
        <taxon>Myxococcia</taxon>
        <taxon>Myxococcales</taxon>
        <taxon>Cystobacterineae</taxon>
        <taxon>Myxococcaceae</taxon>
        <taxon>Pyxidicoccus</taxon>
    </lineage>
</organism>
<evidence type="ECO:0000259" key="2">
    <source>
        <dbReference type="Pfam" id="PF13490"/>
    </source>
</evidence>
<protein>
    <submittedName>
        <fullName evidence="3">CHAT domain-containing protein</fullName>
    </submittedName>
</protein>
<gene>
    <name evidence="3" type="ORF">JY651_06705</name>
</gene>
<feature type="domain" description="Putative zinc-finger" evidence="2">
    <location>
        <begin position="7"/>
        <end position="35"/>
    </location>
</feature>
<dbReference type="Proteomes" id="UP000662747">
    <property type="component" value="Chromosome"/>
</dbReference>
<dbReference type="InterPro" id="IPR011990">
    <property type="entry name" value="TPR-like_helical_dom_sf"/>
</dbReference>
<feature type="transmembrane region" description="Helical" evidence="1">
    <location>
        <begin position="78"/>
        <end position="99"/>
    </location>
</feature>
<accession>A0ABX7P0T8</accession>
<evidence type="ECO:0000313" key="4">
    <source>
        <dbReference type="Proteomes" id="UP000662747"/>
    </source>
</evidence>
<dbReference type="InterPro" id="IPR041916">
    <property type="entry name" value="Anti_sigma_zinc_sf"/>
</dbReference>
<evidence type="ECO:0000256" key="1">
    <source>
        <dbReference type="SAM" id="Phobius"/>
    </source>
</evidence>
<dbReference type="Gene3D" id="1.25.40.10">
    <property type="entry name" value="Tetratricopeptide repeat domain"/>
    <property type="match status" value="2"/>
</dbReference>
<dbReference type="InterPro" id="IPR027383">
    <property type="entry name" value="Znf_put"/>
</dbReference>
<name>A0ABX7P0T8_9BACT</name>
<proteinExistence type="predicted"/>
<keyword evidence="1" id="KW-0472">Membrane</keyword>
<dbReference type="Pfam" id="PF13490">
    <property type="entry name" value="zf-HC2"/>
    <property type="match status" value="1"/>
</dbReference>